<feature type="compositionally biased region" description="Low complexity" evidence="1">
    <location>
        <begin position="120"/>
        <end position="143"/>
    </location>
</feature>
<proteinExistence type="predicted"/>
<evidence type="ECO:0000313" key="2">
    <source>
        <dbReference type="EMBL" id="KAK7534515.1"/>
    </source>
</evidence>
<feature type="region of interest" description="Disordered" evidence="1">
    <location>
        <begin position="22"/>
        <end position="57"/>
    </location>
</feature>
<sequence>MRGDEYSSSSLPHRPSLFSTHTRWVQVSSPRPHPTIPSSNQTTSPPLPAPFQRQLARSPHPAAFPRIAFNASMRRAAYAASKKSDGWCRESKSFGIALLQSFLGYGFVAAASPCSSGSSSALSTTSSPPAPSSPDSNSSSLSETSDESDGTDPLATTCSGTLYAVRGSDSGCVGLRSGRLVSVALCFFVSFDDDGDADGKGCWFDCWARCWRDGPGRALLLFVVAWGG</sequence>
<evidence type="ECO:0000256" key="1">
    <source>
        <dbReference type="SAM" id="MobiDB-lite"/>
    </source>
</evidence>
<keyword evidence="3" id="KW-1185">Reference proteome</keyword>
<dbReference type="EMBL" id="JBBPDW010000042">
    <property type="protein sequence ID" value="KAK7534515.1"/>
    <property type="molecule type" value="Genomic_DNA"/>
</dbReference>
<name>A0ABR1LIH5_9PEZI</name>
<accession>A0ABR1LIH5</accession>
<feature type="region of interest" description="Disordered" evidence="1">
    <location>
        <begin position="120"/>
        <end position="153"/>
    </location>
</feature>
<evidence type="ECO:0000313" key="3">
    <source>
        <dbReference type="Proteomes" id="UP001365128"/>
    </source>
</evidence>
<organism evidence="2 3">
    <name type="scientific">Phyllosticta citricarpa</name>
    <dbReference type="NCBI Taxonomy" id="55181"/>
    <lineage>
        <taxon>Eukaryota</taxon>
        <taxon>Fungi</taxon>
        <taxon>Dikarya</taxon>
        <taxon>Ascomycota</taxon>
        <taxon>Pezizomycotina</taxon>
        <taxon>Dothideomycetes</taxon>
        <taxon>Dothideomycetes incertae sedis</taxon>
        <taxon>Botryosphaeriales</taxon>
        <taxon>Phyllostictaceae</taxon>
        <taxon>Phyllosticta</taxon>
    </lineage>
</organism>
<comment type="caution">
    <text evidence="2">The sequence shown here is derived from an EMBL/GenBank/DDBJ whole genome shotgun (WGS) entry which is preliminary data.</text>
</comment>
<reference evidence="2 3" key="1">
    <citation type="submission" date="2024-04" db="EMBL/GenBank/DDBJ databases">
        <title>Phyllosticta paracitricarpa is synonymous to the EU quarantine fungus P. citricarpa based on phylogenomic analyses.</title>
        <authorList>
            <consortium name="Lawrence Berkeley National Laboratory"/>
            <person name="Van Ingen-Buijs V.A."/>
            <person name="Van Westerhoven A.C."/>
            <person name="Haridas S."/>
            <person name="Skiadas P."/>
            <person name="Martin F."/>
            <person name="Groenewald J.Z."/>
            <person name="Crous P.W."/>
            <person name="Seidl M.F."/>
        </authorList>
    </citation>
    <scope>NUCLEOTIDE SEQUENCE [LARGE SCALE GENOMIC DNA]</scope>
    <source>
        <strain evidence="2 3">CBS 122670</strain>
    </source>
</reference>
<protein>
    <submittedName>
        <fullName evidence="2">Uncharacterized protein</fullName>
    </submittedName>
</protein>
<gene>
    <name evidence="2" type="ORF">IWX46DRAFT_611993</name>
</gene>
<dbReference type="Proteomes" id="UP001365128">
    <property type="component" value="Unassembled WGS sequence"/>
</dbReference>